<dbReference type="AlphaFoldDB" id="A0A8E2E6X4"/>
<evidence type="ECO:0000313" key="5">
    <source>
        <dbReference type="Proteomes" id="UP000250266"/>
    </source>
</evidence>
<evidence type="ECO:0000256" key="2">
    <source>
        <dbReference type="SAM" id="Phobius"/>
    </source>
</evidence>
<feature type="domain" description="Rhodopsin" evidence="3">
    <location>
        <begin position="42"/>
        <end position="272"/>
    </location>
</feature>
<dbReference type="Pfam" id="PF20684">
    <property type="entry name" value="Fung_rhodopsin"/>
    <property type="match status" value="1"/>
</dbReference>
<keyword evidence="2" id="KW-1133">Transmembrane helix</keyword>
<evidence type="ECO:0000259" key="3">
    <source>
        <dbReference type="Pfam" id="PF20684"/>
    </source>
</evidence>
<proteinExistence type="predicted"/>
<keyword evidence="2" id="KW-0812">Transmembrane</keyword>
<dbReference type="InterPro" id="IPR049326">
    <property type="entry name" value="Rhodopsin_dom_fungi"/>
</dbReference>
<keyword evidence="2" id="KW-0472">Membrane</keyword>
<dbReference type="OrthoDB" id="3918601at2759"/>
<evidence type="ECO:0000256" key="1">
    <source>
        <dbReference type="SAM" id="MobiDB-lite"/>
    </source>
</evidence>
<feature type="transmembrane region" description="Helical" evidence="2">
    <location>
        <begin position="133"/>
        <end position="155"/>
    </location>
</feature>
<dbReference type="EMBL" id="KV745055">
    <property type="protein sequence ID" value="OCK78505.1"/>
    <property type="molecule type" value="Genomic_DNA"/>
</dbReference>
<reference evidence="4 5" key="1">
    <citation type="journal article" date="2016" name="Nat. Commun.">
        <title>Ectomycorrhizal ecology is imprinted in the genome of the dominant symbiotic fungus Cenococcum geophilum.</title>
        <authorList>
            <consortium name="DOE Joint Genome Institute"/>
            <person name="Peter M."/>
            <person name="Kohler A."/>
            <person name="Ohm R.A."/>
            <person name="Kuo A."/>
            <person name="Krutzmann J."/>
            <person name="Morin E."/>
            <person name="Arend M."/>
            <person name="Barry K.W."/>
            <person name="Binder M."/>
            <person name="Choi C."/>
            <person name="Clum A."/>
            <person name="Copeland A."/>
            <person name="Grisel N."/>
            <person name="Haridas S."/>
            <person name="Kipfer T."/>
            <person name="LaButti K."/>
            <person name="Lindquist E."/>
            <person name="Lipzen A."/>
            <person name="Maire R."/>
            <person name="Meier B."/>
            <person name="Mihaltcheva S."/>
            <person name="Molinier V."/>
            <person name="Murat C."/>
            <person name="Poggeler S."/>
            <person name="Quandt C.A."/>
            <person name="Sperisen C."/>
            <person name="Tritt A."/>
            <person name="Tisserant E."/>
            <person name="Crous P.W."/>
            <person name="Henrissat B."/>
            <person name="Nehls U."/>
            <person name="Egli S."/>
            <person name="Spatafora J.W."/>
            <person name="Grigoriev I.V."/>
            <person name="Martin F.M."/>
        </authorList>
    </citation>
    <scope>NUCLEOTIDE SEQUENCE [LARGE SCALE GENOMIC DNA]</scope>
    <source>
        <strain evidence="4 5">CBS 459.81</strain>
    </source>
</reference>
<sequence length="409" mass="45810">MVELFSRREATTDHNGTVVGIVSWVFLALTIISVSTRLVIKWTHFRGRRQIGLDDLVIVLATIFSIGQTAAVSVQVAQGLDQRLSSLNLTQLNDFQVTDYASNIMYIANLGTTRISVFLFIRQITPDPLQNKLAAGLGPLSLVWSVTSIFAASFQCSPSNTWKFLNNKCFNRTAFANYIGISNIILELIFILFPSIIIWKLRANKRGKLCATLCFSARLCVVVCIILQLFYRNRVSYDSDPTLNSWPVVLCAQLAQNLSIITACVPYLPSILNVLHSSTLHISGPIPSPTNRQTHYVAPLATYDFGQSDTNETDIFQRRWNVPDMESRPVISVTQPQAPRTISEIGILPAIETWETDSEKSLSESSLRRPVSEYNFAREKIISVPEGPALYEGRGAERFPDRREDKGLY</sequence>
<organism evidence="4 5">
    <name type="scientific">Lepidopterella palustris CBS 459.81</name>
    <dbReference type="NCBI Taxonomy" id="1314670"/>
    <lineage>
        <taxon>Eukaryota</taxon>
        <taxon>Fungi</taxon>
        <taxon>Dikarya</taxon>
        <taxon>Ascomycota</taxon>
        <taxon>Pezizomycotina</taxon>
        <taxon>Dothideomycetes</taxon>
        <taxon>Pleosporomycetidae</taxon>
        <taxon>Mytilinidiales</taxon>
        <taxon>Argynnaceae</taxon>
        <taxon>Lepidopterella</taxon>
    </lineage>
</organism>
<feature type="transmembrane region" description="Helical" evidence="2">
    <location>
        <begin position="20"/>
        <end position="40"/>
    </location>
</feature>
<feature type="transmembrane region" description="Helical" evidence="2">
    <location>
        <begin position="56"/>
        <end position="80"/>
    </location>
</feature>
<dbReference type="PANTHER" id="PTHR38794:SF1">
    <property type="entry name" value="INTEGRAL MEMBRANE PROTEIN"/>
    <property type="match status" value="1"/>
</dbReference>
<protein>
    <recommendedName>
        <fullName evidence="3">Rhodopsin domain-containing protein</fullName>
    </recommendedName>
</protein>
<dbReference type="PANTHER" id="PTHR38794">
    <property type="entry name" value="INTEGRAL MEMBRANE PROTEIN"/>
    <property type="match status" value="1"/>
</dbReference>
<dbReference type="Proteomes" id="UP000250266">
    <property type="component" value="Unassembled WGS sequence"/>
</dbReference>
<feature type="region of interest" description="Disordered" evidence="1">
    <location>
        <begin position="389"/>
        <end position="409"/>
    </location>
</feature>
<name>A0A8E2E6X4_9PEZI</name>
<keyword evidence="5" id="KW-1185">Reference proteome</keyword>
<feature type="transmembrane region" description="Helical" evidence="2">
    <location>
        <begin position="175"/>
        <end position="197"/>
    </location>
</feature>
<evidence type="ECO:0000313" key="4">
    <source>
        <dbReference type="EMBL" id="OCK78505.1"/>
    </source>
</evidence>
<accession>A0A8E2E6X4</accession>
<feature type="compositionally biased region" description="Basic and acidic residues" evidence="1">
    <location>
        <begin position="394"/>
        <end position="409"/>
    </location>
</feature>
<gene>
    <name evidence="4" type="ORF">K432DRAFT_427219</name>
</gene>
<feature type="transmembrane region" description="Helical" evidence="2">
    <location>
        <begin position="209"/>
        <end position="231"/>
    </location>
</feature>
<feature type="transmembrane region" description="Helical" evidence="2">
    <location>
        <begin position="100"/>
        <end position="121"/>
    </location>
</feature>